<dbReference type="KEGG" id="vg:10326892"/>
<proteinExistence type="predicted"/>
<dbReference type="GeneID" id="10326892"/>
<sequence length="78" mass="9051">MQVSIYSNGSQECERATSLLKAVHLDEVVVYEKGKHFTEKQFRDEFGDEVEYPMISIGMFRGTLKETMNYMSQKGMFV</sequence>
<evidence type="ECO:0000313" key="1">
    <source>
        <dbReference type="EMBL" id="ADO97602.1"/>
    </source>
</evidence>
<accession>E3SJF4</accession>
<organism evidence="1 2">
    <name type="scientific">Synechococcus phage S-SM2</name>
    <dbReference type="NCBI Taxonomy" id="444860"/>
    <lineage>
        <taxon>Viruses</taxon>
        <taxon>Duplodnaviria</taxon>
        <taxon>Heunggongvirae</taxon>
        <taxon>Uroviricota</taxon>
        <taxon>Caudoviricetes</taxon>
        <taxon>Pantevenvirales</taxon>
        <taxon>Kyanoviridae</taxon>
        <taxon>Nilusvirus</taxon>
        <taxon>Nilusvirus ssm2</taxon>
    </lineage>
</organism>
<keyword evidence="2" id="KW-1185">Reference proteome</keyword>
<dbReference type="EMBL" id="GU071095">
    <property type="protein sequence ID" value="ADO97602.1"/>
    <property type="molecule type" value="Genomic_DNA"/>
</dbReference>
<dbReference type="RefSeq" id="YP_004322416.1">
    <property type="nucleotide sequence ID" value="NC_015279.1"/>
</dbReference>
<dbReference type="OrthoDB" id="19294at10239"/>
<gene>
    <name evidence="1" type="primary">nrdC</name>
    <name evidence="1" type="ORF">SSM2_269</name>
</gene>
<evidence type="ECO:0000313" key="2">
    <source>
        <dbReference type="Proteomes" id="UP000006524"/>
    </source>
</evidence>
<reference evidence="1 2" key="1">
    <citation type="journal article" date="2010" name="Environ. Microbiol.">
        <title>Genomic analysis of oceanic cyanobacterial myoviruses compared with T4-like myoviruses from diverse hosts and environments.</title>
        <authorList>
            <person name="Sullivan M.B."/>
            <person name="Huang K.H."/>
            <person name="Ignacio-Espinoza J.C."/>
            <person name="Berlin A.M."/>
            <person name="Kelly L."/>
            <person name="Weigele P.R."/>
            <person name="DeFrancesco A.S."/>
            <person name="Kern S.E."/>
            <person name="Thompson L.R."/>
            <person name="Young S."/>
            <person name="Yandava C."/>
            <person name="Fu R."/>
            <person name="Krastins B."/>
            <person name="Chase M."/>
            <person name="Sarracino D."/>
            <person name="Osburne M.S."/>
            <person name="Henn M.R."/>
            <person name="Chisholm S.W."/>
        </authorList>
    </citation>
    <scope>NUCLEOTIDE SEQUENCE [LARGE SCALE GENOMIC DNA]</scope>
    <source>
        <strain evidence="1">8017-1</strain>
    </source>
</reference>
<name>E3SJF4_9CAUD</name>
<dbReference type="Proteomes" id="UP000006524">
    <property type="component" value="Segment"/>
</dbReference>
<protein>
    <submittedName>
        <fullName evidence="1">Glutaredoxin</fullName>
    </submittedName>
</protein>